<dbReference type="AlphaFoldDB" id="A0A4R6T209"/>
<accession>A0A4R6T209</accession>
<dbReference type="OrthoDB" id="1274803at2"/>
<proteinExistence type="predicted"/>
<protein>
    <submittedName>
        <fullName evidence="1">Uncharacterized protein</fullName>
    </submittedName>
</protein>
<reference evidence="1 2" key="1">
    <citation type="submission" date="2019-03" db="EMBL/GenBank/DDBJ databases">
        <title>Genomic Encyclopedia of Archaeal and Bacterial Type Strains, Phase II (KMG-II): from individual species to whole genera.</title>
        <authorList>
            <person name="Goeker M."/>
        </authorList>
    </citation>
    <scope>NUCLEOTIDE SEQUENCE [LARGE SCALE GENOMIC DNA]</scope>
    <source>
        <strain evidence="1 2">DSM 19035</strain>
    </source>
</reference>
<dbReference type="Proteomes" id="UP000295620">
    <property type="component" value="Unassembled WGS sequence"/>
</dbReference>
<organism evidence="1 2">
    <name type="scientific">Pedobacter metabolipauper</name>
    <dbReference type="NCBI Taxonomy" id="425513"/>
    <lineage>
        <taxon>Bacteria</taxon>
        <taxon>Pseudomonadati</taxon>
        <taxon>Bacteroidota</taxon>
        <taxon>Sphingobacteriia</taxon>
        <taxon>Sphingobacteriales</taxon>
        <taxon>Sphingobacteriaceae</taxon>
        <taxon>Pedobacter</taxon>
    </lineage>
</organism>
<evidence type="ECO:0000313" key="2">
    <source>
        <dbReference type="Proteomes" id="UP000295620"/>
    </source>
</evidence>
<sequence>MRSLILSITGSLIIFCSYPEKTGTQNDHFINKAVQRSNQLAESGNTLVSAVPAIWQGKYSAYFSYGDIAGQNAGWALEINITKDKITATGEGFQMAFVDELRAKVSGSKLILTHFKNVSGYNRGKGMNPEFTLINDHGKFYIQSKWIDSDVITKPAALGYKIDRSAL</sequence>
<gene>
    <name evidence="1" type="ORF">ATK78_0845</name>
</gene>
<dbReference type="RefSeq" id="WP_133574768.1">
    <property type="nucleotide sequence ID" value="NZ_SNYC01000003.1"/>
</dbReference>
<keyword evidence="2" id="KW-1185">Reference proteome</keyword>
<name>A0A4R6T209_9SPHI</name>
<dbReference type="EMBL" id="SNYC01000003">
    <property type="protein sequence ID" value="TDQ11718.1"/>
    <property type="molecule type" value="Genomic_DNA"/>
</dbReference>
<comment type="caution">
    <text evidence="1">The sequence shown here is derived from an EMBL/GenBank/DDBJ whole genome shotgun (WGS) entry which is preliminary data.</text>
</comment>
<evidence type="ECO:0000313" key="1">
    <source>
        <dbReference type="EMBL" id="TDQ11718.1"/>
    </source>
</evidence>